<accession>A0A238WPC5</accession>
<name>A0A238WPC5_9RHOB</name>
<reference evidence="1 2" key="1">
    <citation type="submission" date="2017-06" db="EMBL/GenBank/DDBJ databases">
        <authorList>
            <person name="Kim H.J."/>
            <person name="Triplett B.A."/>
        </authorList>
    </citation>
    <scope>NUCLEOTIDE SEQUENCE [LARGE SCALE GENOMIC DNA]</scope>
    <source>
        <strain evidence="1 2">DSM 29052</strain>
    </source>
</reference>
<keyword evidence="2" id="KW-1185">Reference proteome</keyword>
<evidence type="ECO:0000313" key="1">
    <source>
        <dbReference type="EMBL" id="SNR48385.1"/>
    </source>
</evidence>
<dbReference type="Proteomes" id="UP000198417">
    <property type="component" value="Unassembled WGS sequence"/>
</dbReference>
<evidence type="ECO:0000313" key="2">
    <source>
        <dbReference type="Proteomes" id="UP000198417"/>
    </source>
</evidence>
<dbReference type="AlphaFoldDB" id="A0A238WPC5"/>
<sequence>MARLFEVGFFVREARRATMKKIKKNFAQTLAVVGSFCVHAAMDRVDVGVLRLILSASHDFDHALVDGEHIALARDVLDQKFGH</sequence>
<dbReference type="EMBL" id="FZNN01000006">
    <property type="protein sequence ID" value="SNR48385.1"/>
    <property type="molecule type" value="Genomic_DNA"/>
</dbReference>
<gene>
    <name evidence="1" type="ORF">SAMN06265370_106216</name>
</gene>
<proteinExistence type="predicted"/>
<organism evidence="1 2">
    <name type="scientific">Puniceibacterium sediminis</name>
    <dbReference type="NCBI Taxonomy" id="1608407"/>
    <lineage>
        <taxon>Bacteria</taxon>
        <taxon>Pseudomonadati</taxon>
        <taxon>Pseudomonadota</taxon>
        <taxon>Alphaproteobacteria</taxon>
        <taxon>Rhodobacterales</taxon>
        <taxon>Paracoccaceae</taxon>
        <taxon>Puniceibacterium</taxon>
    </lineage>
</organism>
<protein>
    <submittedName>
        <fullName evidence="1">Uncharacterized protein</fullName>
    </submittedName>
</protein>